<accession>A0ABY3QSG2</accession>
<keyword evidence="2" id="KW-1185">Reference proteome</keyword>
<evidence type="ECO:0000313" key="1">
    <source>
        <dbReference type="EMBL" id="UFW88960.1"/>
    </source>
</evidence>
<dbReference type="EMBL" id="CP088100">
    <property type="protein sequence ID" value="UFW88960.1"/>
    <property type="molecule type" value="Genomic_DNA"/>
</dbReference>
<proteinExistence type="predicted"/>
<name>A0ABY3QSG2_9BRAD</name>
<dbReference type="RefSeq" id="WP_231144371.1">
    <property type="nucleotide sequence ID" value="NZ_CP088100.1"/>
</dbReference>
<evidence type="ECO:0000313" key="2">
    <source>
        <dbReference type="Proteomes" id="UP001430990"/>
    </source>
</evidence>
<reference evidence="1" key="1">
    <citation type="submission" date="2021-11" db="EMBL/GenBank/DDBJ databases">
        <title>Australian commercial rhizobial inoculants.</title>
        <authorList>
            <person name="Kohlmeier M.G."/>
            <person name="O'Hara G.W."/>
            <person name="Colombi E."/>
            <person name="Ramsay J.P."/>
            <person name="Terpolilli J."/>
        </authorList>
    </citation>
    <scope>NUCLEOTIDE SEQUENCE</scope>
    <source>
        <strain evidence="1">CC829</strain>
    </source>
</reference>
<gene>
    <name evidence="1" type="ORF">BjapCC829_10845</name>
</gene>
<dbReference type="Proteomes" id="UP001430990">
    <property type="component" value="Chromosome"/>
</dbReference>
<organism evidence="1 2">
    <name type="scientific">Bradyrhizobium barranii</name>
    <dbReference type="NCBI Taxonomy" id="2992140"/>
    <lineage>
        <taxon>Bacteria</taxon>
        <taxon>Pseudomonadati</taxon>
        <taxon>Pseudomonadota</taxon>
        <taxon>Alphaproteobacteria</taxon>
        <taxon>Hyphomicrobiales</taxon>
        <taxon>Nitrobacteraceae</taxon>
        <taxon>Bradyrhizobium</taxon>
    </lineage>
</organism>
<protein>
    <submittedName>
        <fullName evidence="1">Uncharacterized protein</fullName>
    </submittedName>
</protein>
<sequence>MAASFILKAPTSAYGPSRTSGDVRFHAAVEGIADIKRRQAIAWLKHHGVLRGGFLGQ</sequence>